<dbReference type="Proteomes" id="UP000235464">
    <property type="component" value="Chromosome I"/>
</dbReference>
<evidence type="ECO:0000313" key="3">
    <source>
        <dbReference type="Proteomes" id="UP000235464"/>
    </source>
</evidence>
<organism evidence="2 3">
    <name type="scientific">Streptomyces chartreusis NRRL 3882</name>
    <dbReference type="NCBI Taxonomy" id="1079985"/>
    <lineage>
        <taxon>Bacteria</taxon>
        <taxon>Bacillati</taxon>
        <taxon>Actinomycetota</taxon>
        <taxon>Actinomycetes</taxon>
        <taxon>Kitasatosporales</taxon>
        <taxon>Streptomycetaceae</taxon>
        <taxon>Streptomyces</taxon>
    </lineage>
</organism>
<accession>A0A2N9BDQ4</accession>
<dbReference type="EMBL" id="LT963352">
    <property type="protein sequence ID" value="SOR81486.1"/>
    <property type="molecule type" value="Genomic_DNA"/>
</dbReference>
<sequence>MRNEGFAVHNTPEARDCMNTPTRGLNHSVTGRRILRNARTAQKPPGRAKRTLEALRHAGRAYLSPLPLSSSPEPMDS</sequence>
<gene>
    <name evidence="2" type="ORF">SCNRRL3882_4938</name>
</gene>
<dbReference type="AlphaFoldDB" id="A0A2N9BDQ4"/>
<proteinExistence type="predicted"/>
<feature type="region of interest" description="Disordered" evidence="1">
    <location>
        <begin position="1"/>
        <end position="26"/>
    </location>
</feature>
<reference evidence="3" key="1">
    <citation type="submission" date="2017-11" db="EMBL/GenBank/DDBJ databases">
        <authorList>
            <person name="Wibberg D."/>
        </authorList>
    </citation>
    <scope>NUCLEOTIDE SEQUENCE [LARGE SCALE GENOMIC DNA]</scope>
</reference>
<evidence type="ECO:0000313" key="2">
    <source>
        <dbReference type="EMBL" id="SOR81486.1"/>
    </source>
</evidence>
<keyword evidence="3" id="KW-1185">Reference proteome</keyword>
<evidence type="ECO:0000256" key="1">
    <source>
        <dbReference type="SAM" id="MobiDB-lite"/>
    </source>
</evidence>
<protein>
    <submittedName>
        <fullName evidence="2">Uncharacterized protein</fullName>
    </submittedName>
</protein>
<name>A0A2N9BDQ4_STRCX</name>